<gene>
    <name evidence="1" type="ORF">GCM10011499_14620</name>
</gene>
<reference evidence="1 2" key="1">
    <citation type="journal article" date="2014" name="Int. J. Syst. Evol. Microbiol.">
        <title>Complete genome sequence of Corynebacterium casei LMG S-19264T (=DSM 44701T), isolated from a smear-ripened cheese.</title>
        <authorList>
            <consortium name="US DOE Joint Genome Institute (JGI-PGF)"/>
            <person name="Walter F."/>
            <person name="Albersmeier A."/>
            <person name="Kalinowski J."/>
            <person name="Ruckert C."/>
        </authorList>
    </citation>
    <scope>NUCLEOTIDE SEQUENCE [LARGE SCALE GENOMIC DNA]</scope>
    <source>
        <strain evidence="1 2">CGMCC 1.15896</strain>
    </source>
</reference>
<proteinExistence type="predicted"/>
<evidence type="ECO:0000313" key="2">
    <source>
        <dbReference type="Proteomes" id="UP000596977"/>
    </source>
</evidence>
<sequence>MQRRKYDGGVSGTPQEPTKKYPLRHIARFVLIGLYTGTRAAALASASPQRGEGKSYIDLERGIYYRLAGGRRASSKRQPPVPLPPGLLTHLRRWAQSDEDGNIPEHFVM</sequence>
<dbReference type="EMBL" id="BMKB01000002">
    <property type="protein sequence ID" value="GGA45953.1"/>
    <property type="molecule type" value="Genomic_DNA"/>
</dbReference>
<evidence type="ECO:0000313" key="1">
    <source>
        <dbReference type="EMBL" id="GGA45953.1"/>
    </source>
</evidence>
<comment type="caution">
    <text evidence="1">The sequence shown here is derived from an EMBL/GenBank/DDBJ whole genome shotgun (WGS) entry which is preliminary data.</text>
</comment>
<accession>A0A916RAK6</accession>
<organism evidence="1 2">
    <name type="scientific">Pelagibacterium lentulum</name>
    <dbReference type="NCBI Taxonomy" id="2029865"/>
    <lineage>
        <taxon>Bacteria</taxon>
        <taxon>Pseudomonadati</taxon>
        <taxon>Pseudomonadota</taxon>
        <taxon>Alphaproteobacteria</taxon>
        <taxon>Hyphomicrobiales</taxon>
        <taxon>Devosiaceae</taxon>
        <taxon>Pelagibacterium</taxon>
    </lineage>
</organism>
<dbReference type="Proteomes" id="UP000596977">
    <property type="component" value="Unassembled WGS sequence"/>
</dbReference>
<evidence type="ECO:0008006" key="3">
    <source>
        <dbReference type="Google" id="ProtNLM"/>
    </source>
</evidence>
<dbReference type="AlphaFoldDB" id="A0A916RAK6"/>
<protein>
    <recommendedName>
        <fullName evidence="3">Integrase</fullName>
    </recommendedName>
</protein>
<name>A0A916RAK6_9HYPH</name>
<keyword evidence="2" id="KW-1185">Reference proteome</keyword>
<dbReference type="RefSeq" id="WP_244640681.1">
    <property type="nucleotide sequence ID" value="NZ_BMKB01000002.1"/>
</dbReference>